<protein>
    <submittedName>
        <fullName evidence="1">Uncharacterized protein</fullName>
    </submittedName>
</protein>
<comment type="caution">
    <text evidence="1">The sequence shown here is derived from an EMBL/GenBank/DDBJ whole genome shotgun (WGS) entry which is preliminary data.</text>
</comment>
<proteinExistence type="predicted"/>
<evidence type="ECO:0000313" key="2">
    <source>
        <dbReference type="Proteomes" id="UP000034407"/>
    </source>
</evidence>
<dbReference type="RefSeq" id="WP_046822060.1">
    <property type="nucleotide sequence ID" value="NZ_LBBT01000072.1"/>
</dbReference>
<keyword evidence="2" id="KW-1185">Reference proteome</keyword>
<dbReference type="PATRIC" id="fig|1629550.3.peg.3388"/>
<name>A0A0M3DJR3_9FIRM</name>
<evidence type="ECO:0000313" key="1">
    <source>
        <dbReference type="EMBL" id="KKY02391.1"/>
    </source>
</evidence>
<accession>A0A0M3DJR3</accession>
<dbReference type="EMBL" id="LBBT01000072">
    <property type="protein sequence ID" value="KKY02391.1"/>
    <property type="molecule type" value="Genomic_DNA"/>
</dbReference>
<sequence>MVFKKYKEILSIFMALSIVLVISIRGIQLNLGLSKSIENDIPFKSNLFNSKSESQTDTPSIDNKIINRRYKVLNKNVLTYKLARKNVKENYFFEFENAFAQKVYTFLDLKPINNEKYGQILLGYSYYDLDKSFTKDEAISKVKSILPDNAKEVYNTKFEKYELIKYKTDKDTFIAFLEYKKTVSKKSPFPMILYDYDDNKIQSIEYFKAIK</sequence>
<reference evidence="1 2" key="1">
    <citation type="submission" date="2015-04" db="EMBL/GenBank/DDBJ databases">
        <title>Microcin producing Clostridium sp. JC272T.</title>
        <authorList>
            <person name="Jyothsna T."/>
            <person name="Sasikala C."/>
            <person name="Ramana C."/>
        </authorList>
    </citation>
    <scope>NUCLEOTIDE SEQUENCE [LARGE SCALE GENOMIC DNA]</scope>
    <source>
        <strain evidence="1 2">JC272</strain>
    </source>
</reference>
<gene>
    <name evidence="1" type="ORF">VN21_03460</name>
</gene>
<organism evidence="1 2">
    <name type="scientific">Paraclostridium benzoelyticum</name>
    <dbReference type="NCBI Taxonomy" id="1629550"/>
    <lineage>
        <taxon>Bacteria</taxon>
        <taxon>Bacillati</taxon>
        <taxon>Bacillota</taxon>
        <taxon>Clostridia</taxon>
        <taxon>Peptostreptococcales</taxon>
        <taxon>Peptostreptococcaceae</taxon>
        <taxon>Paraclostridium</taxon>
    </lineage>
</organism>
<dbReference type="Proteomes" id="UP000034407">
    <property type="component" value="Unassembled WGS sequence"/>
</dbReference>
<dbReference type="AlphaFoldDB" id="A0A0M3DJR3"/>